<evidence type="ECO:0000313" key="5">
    <source>
        <dbReference type="EMBL" id="AIK95710.1"/>
    </source>
</evidence>
<accession>A0A077ATS9</accession>
<dbReference type="EMBL" id="CP008941">
    <property type="protein sequence ID" value="AIK96252.1"/>
    <property type="molecule type" value="Genomic_DNA"/>
</dbReference>
<dbReference type="OrthoDB" id="8150723at2"/>
<dbReference type="Pfam" id="PF01695">
    <property type="entry name" value="IstB_IS21"/>
    <property type="match status" value="1"/>
</dbReference>
<dbReference type="HOGENOM" id="CLU_062999_1_1_5"/>
<dbReference type="KEGG" id="paca:ID47_01585"/>
<dbReference type="PIRSF" id="PIRSF003073">
    <property type="entry name" value="DNAC_TnpB_IstB"/>
    <property type="match status" value="1"/>
</dbReference>
<gene>
    <name evidence="5" type="ORF">ID47_01585</name>
    <name evidence="6" type="ORF">ID47_05085</name>
    <name evidence="7" type="ORF">ID47_07440</name>
</gene>
<dbReference type="InterPro" id="IPR002611">
    <property type="entry name" value="IstB_ATP-bd"/>
</dbReference>
<dbReference type="PANTHER" id="PTHR30050:SF4">
    <property type="entry name" value="ATP-BINDING PROTEIN RV3427C IN INSERTION SEQUENCE-RELATED"/>
    <property type="match status" value="1"/>
</dbReference>
<dbReference type="KEGG" id="paca:ID47_05085"/>
<evidence type="ECO:0000313" key="7">
    <source>
        <dbReference type="EMBL" id="AIK96592.1"/>
    </source>
</evidence>
<evidence type="ECO:0000259" key="4">
    <source>
        <dbReference type="SMART" id="SM00382"/>
    </source>
</evidence>
<dbReference type="PANTHER" id="PTHR30050">
    <property type="entry name" value="CHROMOSOMAL REPLICATION INITIATOR PROTEIN DNAA"/>
    <property type="match status" value="1"/>
</dbReference>
<evidence type="ECO:0000313" key="8">
    <source>
        <dbReference type="Proteomes" id="UP000028926"/>
    </source>
</evidence>
<dbReference type="EMBL" id="CP008941">
    <property type="protein sequence ID" value="AIK95710.1"/>
    <property type="molecule type" value="Genomic_DNA"/>
</dbReference>
<dbReference type="EMBL" id="CP008941">
    <property type="protein sequence ID" value="AIK96592.1"/>
    <property type="molecule type" value="Genomic_DNA"/>
</dbReference>
<dbReference type="CDD" id="cd00009">
    <property type="entry name" value="AAA"/>
    <property type="match status" value="1"/>
</dbReference>
<keyword evidence="2" id="KW-0547">Nucleotide-binding</keyword>
<dbReference type="eggNOG" id="COG1484">
    <property type="taxonomic scope" value="Bacteria"/>
</dbReference>
<dbReference type="STRING" id="91604.ID47_01585"/>
<keyword evidence="3" id="KW-0067">ATP-binding</keyword>
<dbReference type="GO" id="GO:0006260">
    <property type="term" value="P:DNA replication"/>
    <property type="evidence" value="ECO:0007669"/>
    <property type="project" value="TreeGrafter"/>
</dbReference>
<dbReference type="InterPro" id="IPR003593">
    <property type="entry name" value="AAA+_ATPase"/>
</dbReference>
<dbReference type="Gene3D" id="3.40.50.300">
    <property type="entry name" value="P-loop containing nucleotide triphosphate hydrolases"/>
    <property type="match status" value="1"/>
</dbReference>
<dbReference type="NCBIfam" id="NF006038">
    <property type="entry name" value="PRK08181.1"/>
    <property type="match status" value="1"/>
</dbReference>
<proteinExistence type="inferred from homology"/>
<feature type="domain" description="AAA+ ATPase" evidence="4">
    <location>
        <begin position="100"/>
        <end position="233"/>
    </location>
</feature>
<name>A0A077ATS9_9PROT</name>
<dbReference type="InterPro" id="IPR047661">
    <property type="entry name" value="IstB"/>
</dbReference>
<sequence length="248" mass="28128">MHDFAKLPLLLKELRLATIRNLWEPFARQALEENWPPDRYLAILCEHEIDARLQKKLKRNLKQAQLPAGKALSTFDFSHAPTLNKAKIQDLADNTAWVNNKENLLIFGPSGVGKTHLAAAIAYGLIERGIRVLLTSTTALVQKLQAARQQLCLPQTLAKMDSYQVLILDDIGYVRKDEAETHVLFELIAHRYESGSLIVTANQPFSEWDSIFADTTMTVAAIDRLVHHATIIEIVSESYRRTHCRHNK</sequence>
<dbReference type="KEGG" id="paca:ID47_07440"/>
<dbReference type="InterPro" id="IPR028350">
    <property type="entry name" value="DNAC/IstB-like"/>
</dbReference>
<reference evidence="7 8" key="1">
    <citation type="submission" date="2014-07" db="EMBL/GenBank/DDBJ databases">
        <title>Comparative genomic insights into amoeba endosymbionts belonging to the families of Holosporaceae and Candidatus Midichloriaceae within Rickettsiales.</title>
        <authorList>
            <person name="Wang Z."/>
            <person name="Wu M."/>
        </authorList>
    </citation>
    <scope>NUCLEOTIDE SEQUENCE [LARGE SCALE GENOMIC DNA]</scope>
    <source>
        <strain evidence="7">PRA3</strain>
    </source>
</reference>
<dbReference type="SUPFAM" id="SSF52540">
    <property type="entry name" value="P-loop containing nucleoside triphosphate hydrolases"/>
    <property type="match status" value="1"/>
</dbReference>
<dbReference type="RefSeq" id="WP_038463055.1">
    <property type="nucleotide sequence ID" value="NZ_CP008941.1"/>
</dbReference>
<keyword evidence="8" id="KW-1185">Reference proteome</keyword>
<dbReference type="AlphaFoldDB" id="A0A077ATS9"/>
<dbReference type="GO" id="GO:0005524">
    <property type="term" value="F:ATP binding"/>
    <property type="evidence" value="ECO:0007669"/>
    <property type="project" value="UniProtKB-KW"/>
</dbReference>
<comment type="similarity">
    <text evidence="1">Belongs to the IS21/IS1162 putative ATP-binding protein family.</text>
</comment>
<protein>
    <submittedName>
        <fullName evidence="7">ATPase AAA</fullName>
    </submittedName>
</protein>
<dbReference type="SMART" id="SM00382">
    <property type="entry name" value="AAA"/>
    <property type="match status" value="1"/>
</dbReference>
<dbReference type="Proteomes" id="UP000028926">
    <property type="component" value="Chromosome"/>
</dbReference>
<evidence type="ECO:0000256" key="1">
    <source>
        <dbReference type="ARBA" id="ARBA00008059"/>
    </source>
</evidence>
<dbReference type="NCBIfam" id="NF038214">
    <property type="entry name" value="IS21_help_AAA"/>
    <property type="match status" value="1"/>
</dbReference>
<organism evidence="7 8">
    <name type="scientific">Candidatus Odyssella acanthamoebae</name>
    <dbReference type="NCBI Taxonomy" id="91604"/>
    <lineage>
        <taxon>Bacteria</taxon>
        <taxon>Pseudomonadati</taxon>
        <taxon>Pseudomonadota</taxon>
        <taxon>Alphaproteobacteria</taxon>
        <taxon>Holosporales</taxon>
        <taxon>Candidatus Paracaedibacteraceae</taxon>
        <taxon>Candidatus Odyssella</taxon>
    </lineage>
</organism>
<dbReference type="InterPro" id="IPR027417">
    <property type="entry name" value="P-loop_NTPase"/>
</dbReference>
<evidence type="ECO:0000256" key="3">
    <source>
        <dbReference type="ARBA" id="ARBA00022840"/>
    </source>
</evidence>
<evidence type="ECO:0000313" key="6">
    <source>
        <dbReference type="EMBL" id="AIK96252.1"/>
    </source>
</evidence>
<evidence type="ECO:0000256" key="2">
    <source>
        <dbReference type="ARBA" id="ARBA00022741"/>
    </source>
</evidence>